<feature type="transmembrane region" description="Helical" evidence="1">
    <location>
        <begin position="12"/>
        <end position="33"/>
    </location>
</feature>
<keyword evidence="1" id="KW-0472">Membrane</keyword>
<proteinExistence type="predicted"/>
<accession>A0A8T6ZCM1</accession>
<evidence type="ECO:0000313" key="3">
    <source>
        <dbReference type="Proteomes" id="UP000030460"/>
    </source>
</evidence>
<dbReference type="OrthoDB" id="9157620at2"/>
<feature type="transmembrane region" description="Helical" evidence="1">
    <location>
        <begin position="54"/>
        <end position="76"/>
    </location>
</feature>
<feature type="transmembrane region" description="Helical" evidence="1">
    <location>
        <begin position="151"/>
        <end position="173"/>
    </location>
</feature>
<evidence type="ECO:0000256" key="1">
    <source>
        <dbReference type="SAM" id="Phobius"/>
    </source>
</evidence>
<evidence type="ECO:0000313" key="2">
    <source>
        <dbReference type="EMBL" id="NLP62040.1"/>
    </source>
</evidence>
<dbReference type="RefSeq" id="WP_152617274.1">
    <property type="nucleotide sequence ID" value="NZ_CADFGF010000003.1"/>
</dbReference>
<comment type="caution">
    <text evidence="2">The sequence shown here is derived from an EMBL/GenBank/DDBJ whole genome shotgun (WGS) entry which is preliminary data.</text>
</comment>
<organism evidence="2 3">
    <name type="scientific">Paraburkholderia sacchari</name>
    <dbReference type="NCBI Taxonomy" id="159450"/>
    <lineage>
        <taxon>Bacteria</taxon>
        <taxon>Pseudomonadati</taxon>
        <taxon>Pseudomonadota</taxon>
        <taxon>Betaproteobacteria</taxon>
        <taxon>Burkholderiales</taxon>
        <taxon>Burkholderiaceae</taxon>
        <taxon>Paraburkholderia</taxon>
    </lineage>
</organism>
<feature type="transmembrane region" description="Helical" evidence="1">
    <location>
        <begin position="126"/>
        <end position="145"/>
    </location>
</feature>
<feature type="transmembrane region" description="Helical" evidence="1">
    <location>
        <begin position="185"/>
        <end position="203"/>
    </location>
</feature>
<name>A0A8T6ZCM1_9BURK</name>
<feature type="transmembrane region" description="Helical" evidence="1">
    <location>
        <begin position="96"/>
        <end position="114"/>
    </location>
</feature>
<dbReference type="EMBL" id="JTDB02000003">
    <property type="protein sequence ID" value="NLP62040.1"/>
    <property type="molecule type" value="Genomic_DNA"/>
</dbReference>
<protein>
    <submittedName>
        <fullName evidence="2">Uncharacterized protein</fullName>
    </submittedName>
</protein>
<keyword evidence="1" id="KW-1133">Transmembrane helix</keyword>
<sequence length="249" mass="26418">MAVFEGAALVGVYAAASGLVTNAISAACLLVVTPSYPWLLREKKNRSEAGHRTLHTQIGLMTLAGMFAICLTFFLARDIALPLLLGRTIGVAAEPLVFPLLVIAVVGAFRTHFFDQAYHLHARTKILMVVNISTLVVAGCSVYIGTHFAGLHGLLAGLLVANLFSLGASATFARALVDMRRVMMSGMFLVGITGVAAWCGSLSRLALTHFLYSNVWITCVSTMIGIVLFAGLYFGGNVGSIRSALVGRL</sequence>
<keyword evidence="1" id="KW-0812">Transmembrane</keyword>
<dbReference type="AlphaFoldDB" id="A0A8T6ZCM1"/>
<keyword evidence="3" id="KW-1185">Reference proteome</keyword>
<gene>
    <name evidence="2" type="ORF">NH14_012815</name>
</gene>
<reference evidence="2" key="2">
    <citation type="submission" date="2020-04" db="EMBL/GenBank/DDBJ databases">
        <authorList>
            <person name="Alexandrino P."/>
            <person name="Mendonca T."/>
            <person name="Guaman L."/>
            <person name="Cherix J."/>
            <person name="Lozano-Sakalauskas G."/>
            <person name="Fujita A."/>
            <person name="Filho E.R."/>
            <person name="Long P."/>
            <person name="Padilla G."/>
            <person name="Taciro M.K."/>
            <person name="Gomez J.G."/>
            <person name="Silva L.F."/>
            <person name="Torres M."/>
        </authorList>
    </citation>
    <scope>NUCLEOTIDE SEQUENCE</scope>
    <source>
        <strain evidence="2">LMG 19450</strain>
    </source>
</reference>
<feature type="transmembrane region" description="Helical" evidence="1">
    <location>
        <begin position="215"/>
        <end position="235"/>
    </location>
</feature>
<reference evidence="2" key="1">
    <citation type="journal article" date="2015" name="Genome Announc.">
        <title>Draft Genome Sequence of the Polyhydroxyalkanoate-Producing Bacterium Burkholderia sacchari LMG 19450 Isolated from Brazilian Sugarcane Plantation Soil.</title>
        <authorList>
            <person name="Alexandrino P.M."/>
            <person name="Mendonca T.T."/>
            <person name="Guaman Bautista L.P."/>
            <person name="Cherix J."/>
            <person name="Lozano-Sakalauskas G.C."/>
            <person name="Fujita A."/>
            <person name="Ramos Filho E."/>
            <person name="Long P."/>
            <person name="Padilla G."/>
            <person name="Taciro M.K."/>
            <person name="Gomez J.G."/>
            <person name="Silva L.F."/>
        </authorList>
    </citation>
    <scope>NUCLEOTIDE SEQUENCE</scope>
    <source>
        <strain evidence="2">LMG 19450</strain>
    </source>
</reference>
<dbReference type="Proteomes" id="UP000030460">
    <property type="component" value="Unassembled WGS sequence"/>
</dbReference>